<comment type="function">
    <text evidence="4">Involved in the assembly of lipopolysaccharide (LPS). Required for the translocation of LPS from the inner membrane to the outer membrane. May form a bridge between the inner membrane and the outer membrane, via interactions with LptC and LptD, thereby facilitating LPS transfer across the periplasm.</text>
</comment>
<dbReference type="Gene3D" id="2.60.450.10">
    <property type="entry name" value="Lipopolysaccharide (LPS) transport protein A like domain"/>
    <property type="match status" value="1"/>
</dbReference>
<keyword evidence="1 4" id="KW-0813">Transport</keyword>
<name>A0A3P3VLS9_9GAMM</name>
<sequence length="169" mass="18316" precursor="true">MKFNSSLLLTLATSVLFSASAWALPEDRGQPIRIKADSADINEGMGRAVYSGNVTMDQGSIHISGDKITVFTTDGTVTRMVAEGSPAHYREKPAADKEIIKAYGHTIDYAIAREQVTLQHNAQLLQEGNSFSGDTIHYNTVTQTVSAQSSDRADTGGRVEMIIQPKSKQ</sequence>
<dbReference type="GO" id="GO:0015920">
    <property type="term" value="P:lipopolysaccharide transport"/>
    <property type="evidence" value="ECO:0007669"/>
    <property type="project" value="UniProtKB-UniRule"/>
</dbReference>
<proteinExistence type="inferred from homology"/>
<feature type="signal peptide" evidence="4">
    <location>
        <begin position="1"/>
        <end position="23"/>
    </location>
</feature>
<dbReference type="AlphaFoldDB" id="A0A3P3VLS9"/>
<dbReference type="HAMAP" id="MF_01914">
    <property type="entry name" value="LPS_assembly_LptA"/>
    <property type="match status" value="1"/>
</dbReference>
<comment type="subcellular location">
    <subcellularLocation>
        <location evidence="4">Periplasm</location>
    </subcellularLocation>
</comment>
<reference evidence="6 7" key="2">
    <citation type="submission" date="2018-12" db="EMBL/GenBank/DDBJ databases">
        <title>Simiduia agarivorans gen. nov., sp. nov., a marine, agarolytic bacterium isolated from shallow coastal water from Keelung, Taiwan.</title>
        <authorList>
            <person name="Shieh W.Y."/>
        </authorList>
    </citation>
    <scope>NUCLEOTIDE SEQUENCE [LARGE SCALE GENOMIC DNA]</scope>
    <source>
        <strain evidence="6 7">GTF-13</strain>
    </source>
</reference>
<dbReference type="InterPro" id="IPR052037">
    <property type="entry name" value="LPS_export_LptA"/>
</dbReference>
<feature type="chain" id="PRO_5018341384" description="Lipopolysaccharide export system protein LptA" evidence="4">
    <location>
        <begin position="24"/>
        <end position="169"/>
    </location>
</feature>
<keyword evidence="3 4" id="KW-0574">Periplasm</keyword>
<dbReference type="GO" id="GO:0001530">
    <property type="term" value="F:lipopolysaccharide binding"/>
    <property type="evidence" value="ECO:0007669"/>
    <property type="project" value="InterPro"/>
</dbReference>
<feature type="domain" description="Organic solvent tolerance-like N-terminal" evidence="5">
    <location>
        <begin position="34"/>
        <end position="143"/>
    </location>
</feature>
<comment type="subunit">
    <text evidence="4">Component of the lipopolysaccharide transport and assembly complex.</text>
</comment>
<organism evidence="6 7">
    <name type="scientific">Aestuariirhabdus litorea</name>
    <dbReference type="NCBI Taxonomy" id="2528527"/>
    <lineage>
        <taxon>Bacteria</taxon>
        <taxon>Pseudomonadati</taxon>
        <taxon>Pseudomonadota</taxon>
        <taxon>Gammaproteobacteria</taxon>
        <taxon>Oceanospirillales</taxon>
        <taxon>Aestuariirhabdaceae</taxon>
        <taxon>Aestuariirhabdus</taxon>
    </lineage>
</organism>
<dbReference type="NCBIfam" id="TIGR03002">
    <property type="entry name" value="outer_YhbN_LptA"/>
    <property type="match status" value="1"/>
</dbReference>
<gene>
    <name evidence="4 6" type="primary">lptA</name>
    <name evidence="6" type="ORF">D0544_00950</name>
</gene>
<accession>A0A3P3VLS9</accession>
<evidence type="ECO:0000256" key="4">
    <source>
        <dbReference type="HAMAP-Rule" id="MF_01914"/>
    </source>
</evidence>
<dbReference type="PANTHER" id="PTHR36504">
    <property type="entry name" value="LIPOPOLYSACCHARIDE EXPORT SYSTEM PROTEIN LPTA"/>
    <property type="match status" value="1"/>
</dbReference>
<comment type="caution">
    <text evidence="6">The sequence shown here is derived from an EMBL/GenBank/DDBJ whole genome shotgun (WGS) entry which is preliminary data.</text>
</comment>
<dbReference type="InterPro" id="IPR005653">
    <property type="entry name" value="OstA-like_N"/>
</dbReference>
<protein>
    <recommendedName>
        <fullName evidence="4">Lipopolysaccharide export system protein LptA</fullName>
    </recommendedName>
</protein>
<evidence type="ECO:0000313" key="7">
    <source>
        <dbReference type="Proteomes" id="UP000280792"/>
    </source>
</evidence>
<dbReference type="InterPro" id="IPR014340">
    <property type="entry name" value="LptA"/>
</dbReference>
<evidence type="ECO:0000256" key="2">
    <source>
        <dbReference type="ARBA" id="ARBA00022729"/>
    </source>
</evidence>
<evidence type="ECO:0000313" key="6">
    <source>
        <dbReference type="EMBL" id="RRJ83721.1"/>
    </source>
</evidence>
<dbReference type="RefSeq" id="WP_125013960.1">
    <property type="nucleotide sequence ID" value="NZ_QWEZ01000001.1"/>
</dbReference>
<evidence type="ECO:0000259" key="5">
    <source>
        <dbReference type="Pfam" id="PF03968"/>
    </source>
</evidence>
<evidence type="ECO:0000256" key="1">
    <source>
        <dbReference type="ARBA" id="ARBA00022448"/>
    </source>
</evidence>
<dbReference type="Pfam" id="PF03968">
    <property type="entry name" value="LptD_N"/>
    <property type="match status" value="1"/>
</dbReference>
<dbReference type="EMBL" id="QWEZ01000001">
    <property type="protein sequence ID" value="RRJ83721.1"/>
    <property type="molecule type" value="Genomic_DNA"/>
</dbReference>
<dbReference type="GO" id="GO:0009279">
    <property type="term" value="C:cell outer membrane"/>
    <property type="evidence" value="ECO:0007669"/>
    <property type="project" value="TreeGrafter"/>
</dbReference>
<keyword evidence="2 4" id="KW-0732">Signal</keyword>
<dbReference type="GO" id="GO:0017089">
    <property type="term" value="F:glycolipid transfer activity"/>
    <property type="evidence" value="ECO:0007669"/>
    <property type="project" value="TreeGrafter"/>
</dbReference>
<dbReference type="GO" id="GO:0030288">
    <property type="term" value="C:outer membrane-bounded periplasmic space"/>
    <property type="evidence" value="ECO:0007669"/>
    <property type="project" value="TreeGrafter"/>
</dbReference>
<dbReference type="Proteomes" id="UP000280792">
    <property type="component" value="Unassembled WGS sequence"/>
</dbReference>
<reference evidence="6 7" key="1">
    <citation type="submission" date="2018-08" db="EMBL/GenBank/DDBJ databases">
        <authorList>
            <person name="Khan S.A."/>
        </authorList>
    </citation>
    <scope>NUCLEOTIDE SEQUENCE [LARGE SCALE GENOMIC DNA]</scope>
    <source>
        <strain evidence="6 7">GTF-13</strain>
    </source>
</reference>
<dbReference type="PANTHER" id="PTHR36504:SF1">
    <property type="entry name" value="LIPOPOLYSACCHARIDE EXPORT SYSTEM PROTEIN LPTA"/>
    <property type="match status" value="1"/>
</dbReference>
<keyword evidence="7" id="KW-1185">Reference proteome</keyword>
<dbReference type="GO" id="GO:0043165">
    <property type="term" value="P:Gram-negative-bacterium-type cell outer membrane assembly"/>
    <property type="evidence" value="ECO:0007669"/>
    <property type="project" value="UniProtKB-UniRule"/>
</dbReference>
<comment type="similarity">
    <text evidence="4">Belongs to the LptA family.</text>
</comment>
<evidence type="ECO:0000256" key="3">
    <source>
        <dbReference type="ARBA" id="ARBA00022764"/>
    </source>
</evidence>